<sequence>MSLIAKLKARADAGTPVKVGLIGAGKFGSMYLSQAPRTPGVHLVGVADLSPDRARAALQRVGWEAERYGAGSWSEAIRNGSTFITDDADAMIASDHVDIVIDATGSPAAGIHHALLCCKHRKHIVMVNVEADVLAGPLLARRAAEAGIIYSMASGDQPALIAELVDWARTTGFEVICAGKGTKYLPVYHQSTPDTVWSYYGFTEEQVGSGDFNAQMFNSFLDGTKSALEMAAVANACELRPPSDGLAFPACGVDDLPNLLRPASDGGILPHRGSVEVVSSLERDGRPVFRDLRWGVYAVFEAPTDYVRDCFSQYGLKTDSTGRYAAMYKPYHLIGLELGVSIASIAVRGEATGATAGFSGDVAATAKRDLRAGERLDGEGGHTVYGKLMPAADSLVLGALPIGLAHNMVLQRPVAAGQPVRWSDVAFDSGKEAVRVRREMEDMFRAEMKLDVPARKLAS</sequence>
<accession>A0A069PGF6</accession>
<evidence type="ECO:0000259" key="1">
    <source>
        <dbReference type="SMART" id="SM00858"/>
    </source>
</evidence>
<dbReference type="CDD" id="cd11616">
    <property type="entry name" value="SAF_DH_OX_like"/>
    <property type="match status" value="1"/>
</dbReference>
<dbReference type="Gene3D" id="3.40.50.720">
    <property type="entry name" value="NAD(P)-binding Rossmann-like Domain"/>
    <property type="match status" value="1"/>
</dbReference>
<comment type="caution">
    <text evidence="2">The sequence shown here is derived from an EMBL/GenBank/DDBJ whole genome shotgun (WGS) entry which is preliminary data.</text>
</comment>
<protein>
    <submittedName>
        <fullName evidence="2">Homoserine dehydrogenase</fullName>
    </submittedName>
</protein>
<feature type="domain" description="SAF" evidence="1">
    <location>
        <begin position="361"/>
        <end position="426"/>
    </location>
</feature>
<dbReference type="InterPro" id="IPR013974">
    <property type="entry name" value="SAF"/>
</dbReference>
<dbReference type="AlphaFoldDB" id="A0A069PGF6"/>
<dbReference type="Proteomes" id="UP000027466">
    <property type="component" value="Unassembled WGS sequence"/>
</dbReference>
<name>A0A069PGF6_9BURK</name>
<dbReference type="Pfam" id="PF21135">
    <property type="entry name" value="DRL_cat"/>
    <property type="match status" value="1"/>
</dbReference>
<dbReference type="RefSeq" id="WP_035931014.1">
    <property type="nucleotide sequence ID" value="NZ_CADFFX010000041.1"/>
</dbReference>
<dbReference type="EMBL" id="JFHC01000056">
    <property type="protein sequence ID" value="KDR39582.1"/>
    <property type="molecule type" value="Genomic_DNA"/>
</dbReference>
<dbReference type="Pfam" id="PF01408">
    <property type="entry name" value="GFO_IDH_MocA"/>
    <property type="match status" value="1"/>
</dbReference>
<dbReference type="InterPro" id="IPR048423">
    <property type="entry name" value="DRL_cat"/>
</dbReference>
<dbReference type="STRING" id="60547.GCA_000751215_02660"/>
<dbReference type="GO" id="GO:0000166">
    <property type="term" value="F:nucleotide binding"/>
    <property type="evidence" value="ECO:0007669"/>
    <property type="project" value="InterPro"/>
</dbReference>
<dbReference type="PANTHER" id="PTHR37850">
    <property type="entry name" value="STRU PROTEIN"/>
    <property type="match status" value="1"/>
</dbReference>
<reference evidence="2 3" key="1">
    <citation type="submission" date="2014-03" db="EMBL/GenBank/DDBJ databases">
        <title>Draft Genome Sequences of Four Burkholderia Strains.</title>
        <authorList>
            <person name="Liu X.Y."/>
            <person name="Li C.X."/>
            <person name="Xu J.H."/>
        </authorList>
    </citation>
    <scope>NUCLEOTIDE SEQUENCE [LARGE SCALE GENOMIC DNA]</scope>
    <source>
        <strain evidence="2 3">DSM 50014</strain>
    </source>
</reference>
<dbReference type="InterPro" id="IPR036291">
    <property type="entry name" value="NAD(P)-bd_dom_sf"/>
</dbReference>
<proteinExistence type="predicted"/>
<evidence type="ECO:0000313" key="3">
    <source>
        <dbReference type="Proteomes" id="UP000027466"/>
    </source>
</evidence>
<dbReference type="PANTHER" id="PTHR37850:SF3">
    <property type="entry name" value="BLR7815 PROTEIN"/>
    <property type="match status" value="1"/>
</dbReference>
<dbReference type="SUPFAM" id="SSF51735">
    <property type="entry name" value="NAD(P)-binding Rossmann-fold domains"/>
    <property type="match status" value="1"/>
</dbReference>
<dbReference type="InterPro" id="IPR000683">
    <property type="entry name" value="Gfo/Idh/MocA-like_OxRdtase_N"/>
</dbReference>
<keyword evidence="3" id="KW-1185">Reference proteome</keyword>
<organism evidence="2 3">
    <name type="scientific">Caballeronia glathei</name>
    <dbReference type="NCBI Taxonomy" id="60547"/>
    <lineage>
        <taxon>Bacteria</taxon>
        <taxon>Pseudomonadati</taxon>
        <taxon>Pseudomonadota</taxon>
        <taxon>Betaproteobacteria</taxon>
        <taxon>Burkholderiales</taxon>
        <taxon>Burkholderiaceae</taxon>
        <taxon>Caballeronia</taxon>
    </lineage>
</organism>
<evidence type="ECO:0000313" key="2">
    <source>
        <dbReference type="EMBL" id="KDR39582.1"/>
    </source>
</evidence>
<dbReference type="SMART" id="SM00858">
    <property type="entry name" value="SAF"/>
    <property type="match status" value="1"/>
</dbReference>
<gene>
    <name evidence="2" type="ORF">BG61_31345</name>
</gene>
<dbReference type="Pfam" id="PF08666">
    <property type="entry name" value="SAF"/>
    <property type="match status" value="1"/>
</dbReference>